<evidence type="ECO:0000256" key="8">
    <source>
        <dbReference type="ARBA" id="ARBA00023306"/>
    </source>
</evidence>
<dbReference type="InterPro" id="IPR023009">
    <property type="entry name" value="Tyrosine_recombinase_XerC/XerD"/>
</dbReference>
<feature type="domain" description="Tyr recombinase" evidence="10">
    <location>
        <begin position="130"/>
        <end position="312"/>
    </location>
</feature>
<dbReference type="EMBL" id="FNFV01000003">
    <property type="protein sequence ID" value="SDK54918.1"/>
    <property type="molecule type" value="Genomic_DNA"/>
</dbReference>
<keyword evidence="3 9" id="KW-0132">Cell division</keyword>
<evidence type="ECO:0000256" key="5">
    <source>
        <dbReference type="ARBA" id="ARBA00022908"/>
    </source>
</evidence>
<evidence type="ECO:0000256" key="6">
    <source>
        <dbReference type="ARBA" id="ARBA00023125"/>
    </source>
</evidence>
<evidence type="ECO:0000256" key="1">
    <source>
        <dbReference type="ARBA" id="ARBA00004496"/>
    </source>
</evidence>
<keyword evidence="5 9" id="KW-0229">DNA integration</keyword>
<dbReference type="SUPFAM" id="SSF47823">
    <property type="entry name" value="lambda integrase-like, N-terminal domain"/>
    <property type="match status" value="1"/>
</dbReference>
<accession>A0A1G9CTF7</accession>
<dbReference type="PROSITE" id="PS51900">
    <property type="entry name" value="CB"/>
    <property type="match status" value="1"/>
</dbReference>
<dbReference type="Pfam" id="PF00589">
    <property type="entry name" value="Phage_integrase"/>
    <property type="match status" value="1"/>
</dbReference>
<dbReference type="Gene3D" id="1.10.443.10">
    <property type="entry name" value="Intergrase catalytic core"/>
    <property type="match status" value="1"/>
</dbReference>
<comment type="function">
    <text evidence="9">Site-specific tyrosine recombinase, which acts by catalyzing the cutting and rejoining of the recombining DNA molecules. The XerC-XerD complex is essential to convert dimers of the bacterial chromosome into monomers to permit their segregation at cell division. It also contributes to the segregational stability of plasmids.</text>
</comment>
<keyword evidence="4 9" id="KW-0159">Chromosome partition</keyword>
<dbReference type="InterPro" id="IPR004107">
    <property type="entry name" value="Integrase_SAM-like_N"/>
</dbReference>
<feature type="active site" evidence="9">
    <location>
        <position position="173"/>
    </location>
</feature>
<keyword evidence="6 9" id="KW-0238">DNA-binding</keyword>
<dbReference type="GO" id="GO:0005737">
    <property type="term" value="C:cytoplasm"/>
    <property type="evidence" value="ECO:0007669"/>
    <property type="project" value="UniProtKB-SubCell"/>
</dbReference>
<evidence type="ECO:0000313" key="12">
    <source>
        <dbReference type="EMBL" id="SDK54918.1"/>
    </source>
</evidence>
<feature type="active site" evidence="9">
    <location>
        <position position="267"/>
    </location>
</feature>
<dbReference type="InterPro" id="IPR002104">
    <property type="entry name" value="Integrase_catalytic"/>
</dbReference>
<keyword evidence="8 9" id="KW-0131">Cell cycle</keyword>
<dbReference type="InterPro" id="IPR011010">
    <property type="entry name" value="DNA_brk_join_enz"/>
</dbReference>
<dbReference type="InterPro" id="IPR010998">
    <property type="entry name" value="Integrase_recombinase_N"/>
</dbReference>
<evidence type="ECO:0000256" key="2">
    <source>
        <dbReference type="ARBA" id="ARBA00022490"/>
    </source>
</evidence>
<dbReference type="Pfam" id="PF02899">
    <property type="entry name" value="Phage_int_SAM_1"/>
    <property type="match status" value="1"/>
</dbReference>
<protein>
    <recommendedName>
        <fullName evidence="9">Tyrosine recombinase XerC</fullName>
    </recommendedName>
</protein>
<keyword evidence="13" id="KW-1185">Reference proteome</keyword>
<reference evidence="13" key="1">
    <citation type="submission" date="2016-10" db="EMBL/GenBank/DDBJ databases">
        <authorList>
            <person name="Varghese N."/>
            <person name="Submissions S."/>
        </authorList>
    </citation>
    <scope>NUCLEOTIDE SEQUENCE [LARGE SCALE GENOMIC DNA]</scope>
    <source>
        <strain evidence="13">CGMCC 1.10789</strain>
    </source>
</reference>
<comment type="similarity">
    <text evidence="9">Belongs to the 'phage' integrase family. XerC subfamily.</text>
</comment>
<dbReference type="SUPFAM" id="SSF56349">
    <property type="entry name" value="DNA breaking-rejoining enzymes"/>
    <property type="match status" value="1"/>
</dbReference>
<dbReference type="Gene3D" id="1.10.150.130">
    <property type="match status" value="1"/>
</dbReference>
<dbReference type="HAMAP" id="MF_01808">
    <property type="entry name" value="Recomb_XerC_XerD"/>
    <property type="match status" value="1"/>
</dbReference>
<evidence type="ECO:0000256" key="9">
    <source>
        <dbReference type="HAMAP-Rule" id="MF_01808"/>
    </source>
</evidence>
<proteinExistence type="inferred from homology"/>
<dbReference type="GO" id="GO:0009037">
    <property type="term" value="F:tyrosine-based site-specific recombinase activity"/>
    <property type="evidence" value="ECO:0007669"/>
    <property type="project" value="UniProtKB-UniRule"/>
</dbReference>
<feature type="active site" evidence="9">
    <location>
        <position position="264"/>
    </location>
</feature>
<feature type="active site" description="O-(3'-phospho-DNA)-tyrosine intermediate" evidence="9">
    <location>
        <position position="299"/>
    </location>
</feature>
<feature type="domain" description="Core-binding (CB)" evidence="11">
    <location>
        <begin position="18"/>
        <end position="109"/>
    </location>
</feature>
<dbReference type="PANTHER" id="PTHR30349">
    <property type="entry name" value="PHAGE INTEGRASE-RELATED"/>
    <property type="match status" value="1"/>
</dbReference>
<evidence type="ECO:0000256" key="4">
    <source>
        <dbReference type="ARBA" id="ARBA00022829"/>
    </source>
</evidence>
<dbReference type="GO" id="GO:0007059">
    <property type="term" value="P:chromosome segregation"/>
    <property type="evidence" value="ECO:0007669"/>
    <property type="project" value="UniProtKB-UniRule"/>
</dbReference>
<name>A0A1G9CTF7_9RHOB</name>
<dbReference type="InterPro" id="IPR044068">
    <property type="entry name" value="CB"/>
</dbReference>
<evidence type="ECO:0000256" key="7">
    <source>
        <dbReference type="ARBA" id="ARBA00023172"/>
    </source>
</evidence>
<keyword evidence="2 9" id="KW-0963">Cytoplasm</keyword>
<sequence>MSARRVEPALRDPELIAPALRAAMAEWLAGLRALQGASERTIEAYGADVTGFLAFMARHLGGRGGIGMLAAIGVSDMRAWMAHERGRGLSPRSLARALSAVKTFTRWLAEREGFDATPILMARSPRFKAKLPRPLSEPDAVRVIETVGEQARDGWQRARDVAVVTLLYGCGLRISEALALTGADAPLGEMLRIVGKGGKERLVPVIPAAREAVAAYVAVCPYALAPEEPLFRGARGGALSPAIVQKAMQRARMQLGLPATATPHALRHSFATHLLAAGGDLRAIQELLGHASLSTTQAYTAVDAVRLMEVYEATHPRASG</sequence>
<evidence type="ECO:0000259" key="11">
    <source>
        <dbReference type="PROSITE" id="PS51900"/>
    </source>
</evidence>
<evidence type="ECO:0000313" key="13">
    <source>
        <dbReference type="Proteomes" id="UP000199328"/>
    </source>
</evidence>
<evidence type="ECO:0000259" key="10">
    <source>
        <dbReference type="PROSITE" id="PS51898"/>
    </source>
</evidence>
<gene>
    <name evidence="9" type="primary">xerC</name>
    <name evidence="12" type="ORF">SAMN05216257_103222</name>
</gene>
<dbReference type="GO" id="GO:0003677">
    <property type="term" value="F:DNA binding"/>
    <property type="evidence" value="ECO:0007669"/>
    <property type="project" value="UniProtKB-UniRule"/>
</dbReference>
<dbReference type="AlphaFoldDB" id="A0A1G9CTF7"/>
<dbReference type="PANTHER" id="PTHR30349:SF90">
    <property type="entry name" value="TYROSINE RECOMBINASE XERD"/>
    <property type="match status" value="1"/>
</dbReference>
<dbReference type="Proteomes" id="UP000199328">
    <property type="component" value="Unassembled WGS sequence"/>
</dbReference>
<evidence type="ECO:0000256" key="3">
    <source>
        <dbReference type="ARBA" id="ARBA00022618"/>
    </source>
</evidence>
<comment type="subcellular location">
    <subcellularLocation>
        <location evidence="1 9">Cytoplasm</location>
    </subcellularLocation>
</comment>
<dbReference type="GO" id="GO:0006313">
    <property type="term" value="P:DNA transposition"/>
    <property type="evidence" value="ECO:0007669"/>
    <property type="project" value="UniProtKB-UniRule"/>
</dbReference>
<dbReference type="GO" id="GO:0051301">
    <property type="term" value="P:cell division"/>
    <property type="evidence" value="ECO:0007669"/>
    <property type="project" value="UniProtKB-KW"/>
</dbReference>
<comment type="subunit">
    <text evidence="9">Forms a cyclic heterotetrameric complex composed of two molecules of XerC and two molecules of XerD.</text>
</comment>
<dbReference type="InterPro" id="IPR013762">
    <property type="entry name" value="Integrase-like_cat_sf"/>
</dbReference>
<organism evidence="12 13">
    <name type="scientific">Meinhardsimonia xiamenensis</name>
    <dbReference type="NCBI Taxonomy" id="990712"/>
    <lineage>
        <taxon>Bacteria</taxon>
        <taxon>Pseudomonadati</taxon>
        <taxon>Pseudomonadota</taxon>
        <taxon>Alphaproteobacteria</taxon>
        <taxon>Rhodobacterales</taxon>
        <taxon>Paracoccaceae</taxon>
        <taxon>Meinhardsimonia</taxon>
    </lineage>
</organism>
<feature type="active site" evidence="9">
    <location>
        <position position="290"/>
    </location>
</feature>
<keyword evidence="7 9" id="KW-0233">DNA recombination</keyword>
<feature type="active site" evidence="9">
    <location>
        <position position="196"/>
    </location>
</feature>
<dbReference type="InterPro" id="IPR050090">
    <property type="entry name" value="Tyrosine_recombinase_XerCD"/>
</dbReference>
<dbReference type="STRING" id="990712.SAMN05216257_103222"/>
<dbReference type="PROSITE" id="PS51898">
    <property type="entry name" value="TYR_RECOMBINASE"/>
    <property type="match status" value="1"/>
</dbReference>